<dbReference type="EMBL" id="BGPR01000841">
    <property type="protein sequence ID" value="GBM37459.1"/>
    <property type="molecule type" value="Genomic_DNA"/>
</dbReference>
<gene>
    <name evidence="1" type="ORF">AVEN_263137_1</name>
</gene>
<sequence>MKNWPPRQHSQALRFLHYSPHYERFMQQTPVLPGYDLSSEMGPKSHTTIIVPSGWRETAYIYGSLSSVNSRCHPDGPRWLVVRSRLWSQRVPGSKPDSTEDPPCMGPAARQIIRSGQTPSRWCGVEAWRGGACSGVILVI</sequence>
<name>A0A4Y2FAR7_ARAVE</name>
<accession>A0A4Y2FAR7</accession>
<proteinExistence type="predicted"/>
<evidence type="ECO:0000313" key="1">
    <source>
        <dbReference type="EMBL" id="GBM37459.1"/>
    </source>
</evidence>
<reference evidence="1 2" key="1">
    <citation type="journal article" date="2019" name="Sci. Rep.">
        <title>Orb-weaving spider Araneus ventricosus genome elucidates the spidroin gene catalogue.</title>
        <authorList>
            <person name="Kono N."/>
            <person name="Nakamura H."/>
            <person name="Ohtoshi R."/>
            <person name="Moran D.A.P."/>
            <person name="Shinohara A."/>
            <person name="Yoshida Y."/>
            <person name="Fujiwara M."/>
            <person name="Mori M."/>
            <person name="Tomita M."/>
            <person name="Arakawa K."/>
        </authorList>
    </citation>
    <scope>NUCLEOTIDE SEQUENCE [LARGE SCALE GENOMIC DNA]</scope>
</reference>
<keyword evidence="2" id="KW-1185">Reference proteome</keyword>
<comment type="caution">
    <text evidence="1">The sequence shown here is derived from an EMBL/GenBank/DDBJ whole genome shotgun (WGS) entry which is preliminary data.</text>
</comment>
<organism evidence="1 2">
    <name type="scientific">Araneus ventricosus</name>
    <name type="common">Orbweaver spider</name>
    <name type="synonym">Epeira ventricosa</name>
    <dbReference type="NCBI Taxonomy" id="182803"/>
    <lineage>
        <taxon>Eukaryota</taxon>
        <taxon>Metazoa</taxon>
        <taxon>Ecdysozoa</taxon>
        <taxon>Arthropoda</taxon>
        <taxon>Chelicerata</taxon>
        <taxon>Arachnida</taxon>
        <taxon>Araneae</taxon>
        <taxon>Araneomorphae</taxon>
        <taxon>Entelegynae</taxon>
        <taxon>Araneoidea</taxon>
        <taxon>Araneidae</taxon>
        <taxon>Araneus</taxon>
    </lineage>
</organism>
<evidence type="ECO:0000313" key="2">
    <source>
        <dbReference type="Proteomes" id="UP000499080"/>
    </source>
</evidence>
<dbReference type="AlphaFoldDB" id="A0A4Y2FAR7"/>
<protein>
    <submittedName>
        <fullName evidence="1">Uncharacterized protein</fullName>
    </submittedName>
</protein>
<dbReference type="Proteomes" id="UP000499080">
    <property type="component" value="Unassembled WGS sequence"/>
</dbReference>